<comment type="caution">
    <text evidence="2">The sequence shown here is derived from an EMBL/GenBank/DDBJ whole genome shotgun (WGS) entry which is preliminary data.</text>
</comment>
<gene>
    <name evidence="2" type="ORF">ACFFGN_19015</name>
</gene>
<protein>
    <recommendedName>
        <fullName evidence="4">Portal protein</fullName>
    </recommendedName>
</protein>
<accession>A0ABV6QR21</accession>
<feature type="region of interest" description="Disordered" evidence="1">
    <location>
        <begin position="523"/>
        <end position="545"/>
    </location>
</feature>
<evidence type="ECO:0000313" key="2">
    <source>
        <dbReference type="EMBL" id="MFC0626177.1"/>
    </source>
</evidence>
<evidence type="ECO:0000256" key="1">
    <source>
        <dbReference type="SAM" id="MobiDB-lite"/>
    </source>
</evidence>
<dbReference type="RefSeq" id="WP_380049362.1">
    <property type="nucleotide sequence ID" value="NZ_JBHLTC010000022.1"/>
</dbReference>
<dbReference type="EMBL" id="JBHLTC010000022">
    <property type="protein sequence ID" value="MFC0626177.1"/>
    <property type="molecule type" value="Genomic_DNA"/>
</dbReference>
<feature type="compositionally biased region" description="Acidic residues" evidence="1">
    <location>
        <begin position="533"/>
        <end position="545"/>
    </location>
</feature>
<sequence>MANSTDPWTQPTLYEADREKSLLRVAHLEDQITAYANTLEVVQESLADAQLAFEDRGWTRLSMQAQHELSDSGRAQIRDLCRIMAVMNPLMKRGLSLRTAYIHGQGVTMTVRDQSDDGQDVNAVVQEFLDDPGNVKTFSGAQAHEEMERAAYTDGELAAALFTDPMTGRVQVRWLPVEQITDIITDPEDQVTVWYYKREYVERAVVGERMTEMWRTVYYPALGYEPPAGQRPRYIDGAEVKWDAPVRMVTVNRPTGSTRGIPDAFAAIPWARSYKEFLEQWSVLMKALARFAWQAKTRGDRAKTVAGKISAAPGMEARGGNPAGVGSTVVTDPNTTLEAIPKTGATIDADSGRPLAAMVAAALDVPVTMLLGDPGMNGARAVAETLDQPTELTMTLRRALWTEFRMDILNHVIDWAVRAPKGALKGTVRRERNRVLVELPDNDDRTIDISWPDFKSTPVDTLVKAIVEADGTMKLPPLVTLRLLLQALKVDDIDEILDEVTDDEGNYKDPEATAGQAAVDAFRQGRDPASLLGDDEEDDDPPADA</sequence>
<keyword evidence="3" id="KW-1185">Reference proteome</keyword>
<evidence type="ECO:0008006" key="4">
    <source>
        <dbReference type="Google" id="ProtNLM"/>
    </source>
</evidence>
<reference evidence="2 3" key="1">
    <citation type="submission" date="2024-09" db="EMBL/GenBank/DDBJ databases">
        <authorList>
            <person name="Sun Q."/>
            <person name="Mori K."/>
        </authorList>
    </citation>
    <scope>NUCLEOTIDE SEQUENCE [LARGE SCALE GENOMIC DNA]</scope>
    <source>
        <strain evidence="2 3">CGMCC 1.15906</strain>
    </source>
</reference>
<name>A0ABV6QR21_9ACTN</name>
<dbReference type="Proteomes" id="UP001589890">
    <property type="component" value="Unassembled WGS sequence"/>
</dbReference>
<proteinExistence type="predicted"/>
<organism evidence="2 3">
    <name type="scientific">Kribbella deserti</name>
    <dbReference type="NCBI Taxonomy" id="1926257"/>
    <lineage>
        <taxon>Bacteria</taxon>
        <taxon>Bacillati</taxon>
        <taxon>Actinomycetota</taxon>
        <taxon>Actinomycetes</taxon>
        <taxon>Propionibacteriales</taxon>
        <taxon>Kribbellaceae</taxon>
        <taxon>Kribbella</taxon>
    </lineage>
</organism>
<evidence type="ECO:0000313" key="3">
    <source>
        <dbReference type="Proteomes" id="UP001589890"/>
    </source>
</evidence>